<evidence type="ECO:0000259" key="3">
    <source>
        <dbReference type="PROSITE" id="PS50102"/>
    </source>
</evidence>
<protein>
    <recommendedName>
        <fullName evidence="3">RRM domain-containing protein</fullName>
    </recommendedName>
</protein>
<dbReference type="OMA" id="NGRHKEE"/>
<dbReference type="Gene3D" id="3.30.70.330">
    <property type="match status" value="1"/>
</dbReference>
<dbReference type="GO" id="GO:0043488">
    <property type="term" value="P:regulation of mRNA stability"/>
    <property type="evidence" value="ECO:0007669"/>
    <property type="project" value="InterPro"/>
</dbReference>
<dbReference type="GO" id="GO:0008143">
    <property type="term" value="F:poly(A) binding"/>
    <property type="evidence" value="ECO:0007669"/>
    <property type="project" value="InterPro"/>
</dbReference>
<dbReference type="InterPro" id="IPR040366">
    <property type="entry name" value="Nab2/ZC3H14"/>
</dbReference>
<dbReference type="InterPro" id="IPR002483">
    <property type="entry name" value="PWI_dom"/>
</dbReference>
<dbReference type="SMART" id="SM00360">
    <property type="entry name" value="RRM"/>
    <property type="match status" value="1"/>
</dbReference>
<evidence type="ECO:0000256" key="1">
    <source>
        <dbReference type="PROSITE-ProRule" id="PRU00176"/>
    </source>
</evidence>
<gene>
    <name evidence="4" type="ORF">DCAR_006297</name>
    <name evidence="5" type="ORF">DCAR_0207106</name>
</gene>
<dbReference type="FunFam" id="1.20.1390.10:FF:000005">
    <property type="entry name" value="RNA binding (RRM/RBD/RNP motifs) family protein"/>
    <property type="match status" value="1"/>
</dbReference>
<dbReference type="PANTHER" id="PTHR14738:SF32">
    <property type="entry name" value="RNA BINDING (RRM_RBD_RNP MOTIFS) FAMILY PROTEIN"/>
    <property type="match status" value="1"/>
</dbReference>
<dbReference type="EMBL" id="CP093344">
    <property type="protein sequence ID" value="WOG87874.1"/>
    <property type="molecule type" value="Genomic_DNA"/>
</dbReference>
<dbReference type="EMBL" id="LNRQ01000002">
    <property type="protein sequence ID" value="KZN05460.1"/>
    <property type="molecule type" value="Genomic_DNA"/>
</dbReference>
<dbReference type="Gramene" id="KZN05460">
    <property type="protein sequence ID" value="KZN05460"/>
    <property type="gene ID" value="DCAR_006297"/>
</dbReference>
<keyword evidence="6" id="KW-1185">Reference proteome</keyword>
<dbReference type="PROSITE" id="PS50102">
    <property type="entry name" value="RRM"/>
    <property type="match status" value="1"/>
</dbReference>
<dbReference type="KEGG" id="dcr:108209853"/>
<evidence type="ECO:0000313" key="6">
    <source>
        <dbReference type="Proteomes" id="UP000077755"/>
    </source>
</evidence>
<sequence>MDQSDDKTFRVNFGGDGVAKLRDRVRDKLKEFMGDYTDDTLVEYVIVLLKNGRRKVEAKNELNVFLGDDSDSFVSWLWDHLGKHIDLYVQPKEALPSEVVKTKSTFKEQSQNIDSHHMDTVHEREKPNELSRSRHGRGWKGLVKDAVEPPPLRSVVTANIHDNEDAHMINHMERSSPPRPITQRKRRRPDEKLHVKKEDVSKTLINAPRRLLQSAVRDALGSPRSGRLSKEPSFKRLRSVVSTSVGESSLEDRTLSIPSAARVPDATMTVAIKAVAEAAKDVAKVRSSGNVFDRLGRAVDVFDTHAHMTESREVPAEADEEFARFDYYPEENQLTHLQSSDFDEHYSKRRTVLESYPQDTSDYVSDNELYGGRQINGTDVSHSVTSVGNRNDDSLMVQYSGIGKADQSTFRLRKDQYQSGADNNSTVNISVNVNTWKPPQYRGASPLSQRKIVQRNDAGADKLSSQLINAGVDKLSSQPIRNNNPVTVGNGNAIPAGDDQRESQKELLSTMGTYAAGLPAEDADSRTIFISNVHFAATKDSLSRHFNKFGDVLKVIIVADIATGQPKGSAYVEFTSSEAAKHALSLNGTSFMSRILKVVMKSAAPPEPAPVMTWPRVSRGSMFAASRFGRVPFPRGTPSSFRARLPVKAGARSFQWKRGAQTISDTSGVSDNSIPSLSAPRSLTYIRPEAKASANSSTV</sequence>
<feature type="compositionally biased region" description="Polar residues" evidence="2">
    <location>
        <begin position="476"/>
        <end position="490"/>
    </location>
</feature>
<dbReference type="OrthoDB" id="4726at2759"/>
<evidence type="ECO:0000313" key="5">
    <source>
        <dbReference type="EMBL" id="WOG87874.1"/>
    </source>
</evidence>
<dbReference type="Gene3D" id="1.20.1390.10">
    <property type="entry name" value="PWI domain"/>
    <property type="match status" value="1"/>
</dbReference>
<dbReference type="InterPro" id="IPR035979">
    <property type="entry name" value="RBD_domain_sf"/>
</dbReference>
<accession>A0A166DN46</accession>
<dbReference type="Pfam" id="PF00076">
    <property type="entry name" value="RRM_1"/>
    <property type="match status" value="1"/>
</dbReference>
<evidence type="ECO:0000313" key="4">
    <source>
        <dbReference type="EMBL" id="KZN05460.1"/>
    </source>
</evidence>
<dbReference type="GO" id="GO:0005737">
    <property type="term" value="C:cytoplasm"/>
    <property type="evidence" value="ECO:0007669"/>
    <property type="project" value="TreeGrafter"/>
</dbReference>
<dbReference type="STRING" id="79200.A0A166DN46"/>
<dbReference type="InterPro" id="IPR000504">
    <property type="entry name" value="RRM_dom"/>
</dbReference>
<feature type="region of interest" description="Disordered" evidence="2">
    <location>
        <begin position="476"/>
        <end position="497"/>
    </location>
</feature>
<dbReference type="PANTHER" id="PTHR14738">
    <property type="entry name" value="ZINC FINGER CCCH DOMAIN-CONTAINING PROTEIN 14"/>
    <property type="match status" value="1"/>
</dbReference>
<feature type="compositionally biased region" description="Basic and acidic residues" evidence="2">
    <location>
        <begin position="114"/>
        <end position="132"/>
    </location>
</feature>
<proteinExistence type="predicted"/>
<dbReference type="Proteomes" id="UP000077755">
    <property type="component" value="Chromosome 2"/>
</dbReference>
<reference evidence="4" key="1">
    <citation type="journal article" date="2016" name="Nat. Genet.">
        <title>A high-quality carrot genome assembly provides new insights into carotenoid accumulation and asterid genome evolution.</title>
        <authorList>
            <person name="Iorizzo M."/>
            <person name="Ellison S."/>
            <person name="Senalik D."/>
            <person name="Zeng P."/>
            <person name="Satapoomin P."/>
            <person name="Huang J."/>
            <person name="Bowman M."/>
            <person name="Iovene M."/>
            <person name="Sanseverino W."/>
            <person name="Cavagnaro P."/>
            <person name="Yildiz M."/>
            <person name="Macko-Podgorni A."/>
            <person name="Moranska E."/>
            <person name="Grzebelus E."/>
            <person name="Grzebelus D."/>
            <person name="Ashrafi H."/>
            <person name="Zheng Z."/>
            <person name="Cheng S."/>
            <person name="Spooner D."/>
            <person name="Van Deynze A."/>
            <person name="Simon P."/>
        </authorList>
    </citation>
    <scope>NUCLEOTIDE SEQUENCE [LARGE SCALE GENOMIC DNA]</scope>
    <source>
        <tissue evidence="4">Leaf</tissue>
    </source>
</reference>
<name>A0A166DN46_DAUCS</name>
<reference evidence="5" key="2">
    <citation type="submission" date="2022-03" db="EMBL/GenBank/DDBJ databases">
        <title>Draft title - Genomic analysis of global carrot germplasm unveils the trajectory of domestication and the origin of high carotenoid orange carrot.</title>
        <authorList>
            <person name="Iorizzo M."/>
            <person name="Ellison S."/>
            <person name="Senalik D."/>
            <person name="Macko-Podgorni A."/>
            <person name="Grzebelus D."/>
            <person name="Bostan H."/>
            <person name="Rolling W."/>
            <person name="Curaba J."/>
            <person name="Simon P."/>
        </authorList>
    </citation>
    <scope>NUCLEOTIDE SEQUENCE</scope>
    <source>
        <tissue evidence="5">Leaf</tissue>
    </source>
</reference>
<feature type="region of interest" description="Disordered" evidence="2">
    <location>
        <begin position="171"/>
        <end position="196"/>
    </location>
</feature>
<dbReference type="GO" id="GO:0005634">
    <property type="term" value="C:nucleus"/>
    <property type="evidence" value="ECO:0007669"/>
    <property type="project" value="TreeGrafter"/>
</dbReference>
<dbReference type="AlphaFoldDB" id="A0A166DN46"/>
<dbReference type="SUPFAM" id="SSF54928">
    <property type="entry name" value="RNA-binding domain, RBD"/>
    <property type="match status" value="1"/>
</dbReference>
<evidence type="ECO:0000256" key="2">
    <source>
        <dbReference type="SAM" id="MobiDB-lite"/>
    </source>
</evidence>
<dbReference type="Pfam" id="PF01480">
    <property type="entry name" value="PWI"/>
    <property type="match status" value="1"/>
</dbReference>
<keyword evidence="1" id="KW-0694">RNA-binding</keyword>
<organism evidence="4">
    <name type="scientific">Daucus carota subsp. sativus</name>
    <name type="common">Carrot</name>
    <dbReference type="NCBI Taxonomy" id="79200"/>
    <lineage>
        <taxon>Eukaryota</taxon>
        <taxon>Viridiplantae</taxon>
        <taxon>Streptophyta</taxon>
        <taxon>Embryophyta</taxon>
        <taxon>Tracheophyta</taxon>
        <taxon>Spermatophyta</taxon>
        <taxon>Magnoliopsida</taxon>
        <taxon>eudicotyledons</taxon>
        <taxon>Gunneridae</taxon>
        <taxon>Pentapetalae</taxon>
        <taxon>asterids</taxon>
        <taxon>campanulids</taxon>
        <taxon>Apiales</taxon>
        <taxon>Apiaceae</taxon>
        <taxon>Apioideae</taxon>
        <taxon>Scandiceae</taxon>
        <taxon>Daucinae</taxon>
        <taxon>Daucus</taxon>
        <taxon>Daucus sect. Daucus</taxon>
    </lineage>
</organism>
<feature type="domain" description="RRM" evidence="3">
    <location>
        <begin position="526"/>
        <end position="603"/>
    </location>
</feature>
<feature type="region of interest" description="Disordered" evidence="2">
    <location>
        <begin position="108"/>
        <end position="137"/>
    </location>
</feature>
<dbReference type="InterPro" id="IPR012677">
    <property type="entry name" value="Nucleotide-bd_a/b_plait_sf"/>
</dbReference>